<dbReference type="AlphaFoldDB" id="A0A9W5Q2W1"/>
<comment type="caution">
    <text evidence="2">The sequence shown here is derived from an EMBL/GenBank/DDBJ whole genome shotgun (WGS) entry which is preliminary data.</text>
</comment>
<dbReference type="InterPro" id="IPR050066">
    <property type="entry name" value="UvrABC_protein_C"/>
</dbReference>
<evidence type="ECO:0000313" key="3">
    <source>
        <dbReference type="Proteomes" id="UP000014023"/>
    </source>
</evidence>
<proteinExistence type="predicted"/>
<dbReference type="PANTHER" id="PTHR30562">
    <property type="entry name" value="UVRC/OXIDOREDUCTASE"/>
    <property type="match status" value="1"/>
</dbReference>
<feature type="domain" description="GIY-YIG" evidence="1">
    <location>
        <begin position="23"/>
        <end position="98"/>
    </location>
</feature>
<accession>A0A9W5Q2W1</accession>
<name>A0A9W5Q2W1_BACCE</name>
<dbReference type="PANTHER" id="PTHR30562:SF1">
    <property type="entry name" value="UVRABC SYSTEM PROTEIN C"/>
    <property type="match status" value="1"/>
</dbReference>
<dbReference type="Gene3D" id="3.40.1440.10">
    <property type="entry name" value="GIY-YIG endonuclease"/>
    <property type="match status" value="1"/>
</dbReference>
<dbReference type="GO" id="GO:0006974">
    <property type="term" value="P:DNA damage response"/>
    <property type="evidence" value="ECO:0007669"/>
    <property type="project" value="TreeGrafter"/>
</dbReference>
<dbReference type="Pfam" id="PF01541">
    <property type="entry name" value="GIY-YIG"/>
    <property type="match status" value="1"/>
</dbReference>
<dbReference type="EMBL" id="AHFL01000022">
    <property type="protein sequence ID" value="EOO65755.1"/>
    <property type="molecule type" value="Genomic_DNA"/>
</dbReference>
<dbReference type="Proteomes" id="UP000014023">
    <property type="component" value="Unassembled WGS sequence"/>
</dbReference>
<protein>
    <recommendedName>
        <fullName evidence="1">GIY-YIG domain-containing protein</fullName>
    </recommendedName>
</protein>
<evidence type="ECO:0000313" key="2">
    <source>
        <dbReference type="EMBL" id="EOO65755.1"/>
    </source>
</evidence>
<dbReference type="InterPro" id="IPR000305">
    <property type="entry name" value="GIY-YIG_endonuc"/>
</dbReference>
<evidence type="ECO:0000259" key="1">
    <source>
        <dbReference type="PROSITE" id="PS50164"/>
    </source>
</evidence>
<reference evidence="2 3" key="1">
    <citation type="submission" date="2012-12" db="EMBL/GenBank/DDBJ databases">
        <title>The Genome Sequence of Bacillus cereus VD196.</title>
        <authorList>
            <consortium name="The Broad Institute Genome Sequencing Platform"/>
            <consortium name="The Broad Institute Genome Sequencing Center for Infectious Disease"/>
            <person name="Feldgarden M."/>
            <person name="Van der Auwera G.A."/>
            <person name="Mahillon J."/>
            <person name="Duprez V."/>
            <person name="Timmery S."/>
            <person name="Mattelet C."/>
            <person name="Dierick K."/>
            <person name="Sun M."/>
            <person name="Yu Z."/>
            <person name="Zhu L."/>
            <person name="Hu X."/>
            <person name="Shank E.B."/>
            <person name="Swiecicka I."/>
            <person name="Hansen B.M."/>
            <person name="Andrup L."/>
            <person name="Walker B."/>
            <person name="Young S.K."/>
            <person name="Zeng Q."/>
            <person name="Gargeya S."/>
            <person name="Fitzgerald M."/>
            <person name="Haas B."/>
            <person name="Abouelleil A."/>
            <person name="Alvarado L."/>
            <person name="Arachchi H.M."/>
            <person name="Berlin A.M."/>
            <person name="Chapman S.B."/>
            <person name="Dewar J."/>
            <person name="Goldberg J."/>
            <person name="Griggs A."/>
            <person name="Gujja S."/>
            <person name="Hansen M."/>
            <person name="Howarth C."/>
            <person name="Imamovic A."/>
            <person name="Larimer J."/>
            <person name="McCowan C."/>
            <person name="Murphy C."/>
            <person name="Neiman D."/>
            <person name="Pearson M."/>
            <person name="Priest M."/>
            <person name="Roberts A."/>
            <person name="Saif S."/>
            <person name="Shea T."/>
            <person name="Sisk P."/>
            <person name="Sykes S."/>
            <person name="Wortman J."/>
            <person name="Nusbaum C."/>
            <person name="Birren B."/>
        </authorList>
    </citation>
    <scope>NUCLEOTIDE SEQUENCE [LARGE SCALE GENOMIC DNA]</scope>
    <source>
        <strain evidence="2 3">VD196</strain>
    </source>
</reference>
<dbReference type="SMART" id="SM00465">
    <property type="entry name" value="GIYc"/>
    <property type="match status" value="1"/>
</dbReference>
<organism evidence="2 3">
    <name type="scientific">Bacillus cereus VD196</name>
    <dbReference type="NCBI Taxonomy" id="1053243"/>
    <lineage>
        <taxon>Bacteria</taxon>
        <taxon>Bacillati</taxon>
        <taxon>Bacillota</taxon>
        <taxon>Bacilli</taxon>
        <taxon>Bacillales</taxon>
        <taxon>Bacillaceae</taxon>
        <taxon>Bacillus</taxon>
        <taxon>Bacillus cereus group</taxon>
    </lineage>
</organism>
<dbReference type="InterPro" id="IPR035901">
    <property type="entry name" value="GIY-YIG_endonuc_sf"/>
</dbReference>
<gene>
    <name evidence="2" type="ORF">IKE_03339</name>
</gene>
<dbReference type="PROSITE" id="PS50164">
    <property type="entry name" value="GIY_YIG"/>
    <property type="match status" value="1"/>
</dbReference>
<dbReference type="GO" id="GO:0009380">
    <property type="term" value="C:excinuclease repair complex"/>
    <property type="evidence" value="ECO:0007669"/>
    <property type="project" value="TreeGrafter"/>
</dbReference>
<sequence length="120" mass="13997">MINIEIPKRSLSIPVSEIHKVSSDSGVYFMRDSNGEIVYIGESLNLKKRLTKHMAGKSSTTKRFYHMFHSIDVLYCDRKDRKIYELYAINLFNPIGNVDGNESVSKVELKKRREDWIRSL</sequence>
<dbReference type="SUPFAM" id="SSF82771">
    <property type="entry name" value="GIY-YIG endonuclease"/>
    <property type="match status" value="1"/>
</dbReference>